<dbReference type="InterPro" id="IPR056863">
    <property type="entry name" value="LMN_ATRN_NET-like_EGF"/>
</dbReference>
<dbReference type="OrthoDB" id="18487at2759"/>
<name>A0A9Q0INI5_9TELE</name>
<keyword evidence="3" id="KW-0272">Extracellular matrix</keyword>
<dbReference type="CDD" id="cd00055">
    <property type="entry name" value="EGF_Lam"/>
    <property type="match status" value="9"/>
</dbReference>
<evidence type="ECO:0000256" key="7">
    <source>
        <dbReference type="ARBA" id="ARBA00023157"/>
    </source>
</evidence>
<comment type="subcellular location">
    <subcellularLocation>
        <location evidence="1">Secreted</location>
        <location evidence="1">Extracellular space</location>
        <location evidence="1">Extracellular matrix</location>
        <location evidence="1">Basement membrane</location>
    </subcellularLocation>
</comment>
<keyword evidence="4" id="KW-0732">Signal</keyword>
<feature type="domain" description="Laminin IV type A" evidence="12">
    <location>
        <begin position="321"/>
        <end position="513"/>
    </location>
</feature>
<dbReference type="Proteomes" id="UP001148018">
    <property type="component" value="Unassembled WGS sequence"/>
</dbReference>
<feature type="disulfide bond" evidence="10">
    <location>
        <begin position="217"/>
        <end position="234"/>
    </location>
</feature>
<keyword evidence="14" id="KW-1185">Reference proteome</keyword>
<feature type="domain" description="Laminin EGF-like" evidence="11">
    <location>
        <begin position="169"/>
        <end position="214"/>
    </location>
</feature>
<dbReference type="FunFam" id="2.10.25.10:FF:000128">
    <property type="entry name" value="laminin subunit alpha-2 isoform X1"/>
    <property type="match status" value="1"/>
</dbReference>
<dbReference type="GO" id="GO:0005604">
    <property type="term" value="C:basement membrane"/>
    <property type="evidence" value="ECO:0007669"/>
    <property type="project" value="UniProtKB-SubCell"/>
</dbReference>
<dbReference type="EMBL" id="JANIIK010000042">
    <property type="protein sequence ID" value="KAJ3607212.1"/>
    <property type="molecule type" value="Genomic_DNA"/>
</dbReference>
<feature type="domain" description="Laminin EGF-like" evidence="11">
    <location>
        <begin position="42"/>
        <end position="168"/>
    </location>
</feature>
<evidence type="ECO:0000313" key="14">
    <source>
        <dbReference type="Proteomes" id="UP001148018"/>
    </source>
</evidence>
<keyword evidence="2" id="KW-0964">Secreted</keyword>
<dbReference type="Pfam" id="PF24973">
    <property type="entry name" value="EGF_LMN_ATRN"/>
    <property type="match status" value="1"/>
</dbReference>
<keyword evidence="5" id="KW-0677">Repeat</keyword>
<evidence type="ECO:0000256" key="10">
    <source>
        <dbReference type="PROSITE-ProRule" id="PRU00460"/>
    </source>
</evidence>
<dbReference type="FunFam" id="2.10.25.10:FF:000106">
    <property type="entry name" value="Heparan sulfate proteoglycan 2"/>
    <property type="match status" value="1"/>
</dbReference>
<dbReference type="Gene3D" id="2.10.25.10">
    <property type="entry name" value="Laminin"/>
    <property type="match status" value="6"/>
</dbReference>
<keyword evidence="7 10" id="KW-1015">Disulfide bond</keyword>
<feature type="disulfide bond" evidence="10">
    <location>
        <begin position="187"/>
        <end position="196"/>
    </location>
</feature>
<organism evidence="13 14">
    <name type="scientific">Muraenolepis orangiensis</name>
    <name type="common">Patagonian moray cod</name>
    <dbReference type="NCBI Taxonomy" id="630683"/>
    <lineage>
        <taxon>Eukaryota</taxon>
        <taxon>Metazoa</taxon>
        <taxon>Chordata</taxon>
        <taxon>Craniata</taxon>
        <taxon>Vertebrata</taxon>
        <taxon>Euteleostomi</taxon>
        <taxon>Actinopterygii</taxon>
        <taxon>Neopterygii</taxon>
        <taxon>Teleostei</taxon>
        <taxon>Neoteleostei</taxon>
        <taxon>Acanthomorphata</taxon>
        <taxon>Zeiogadaria</taxon>
        <taxon>Gadariae</taxon>
        <taxon>Gadiformes</taxon>
        <taxon>Muraenolepidoidei</taxon>
        <taxon>Muraenolepididae</taxon>
        <taxon>Muraenolepis</taxon>
    </lineage>
</organism>
<keyword evidence="9 10" id="KW-0424">Laminin EGF-like domain</keyword>
<comment type="caution">
    <text evidence="13">The sequence shown here is derived from an EMBL/GenBank/DDBJ whole genome shotgun (WGS) entry which is preliminary data.</text>
</comment>
<evidence type="ECO:0008006" key="15">
    <source>
        <dbReference type="Google" id="ProtNLM"/>
    </source>
</evidence>
<dbReference type="PANTHER" id="PTHR10574:SF435">
    <property type="entry name" value="LAMININ SUBUNIT GAMMA-1"/>
    <property type="match status" value="1"/>
</dbReference>
<evidence type="ECO:0000256" key="2">
    <source>
        <dbReference type="ARBA" id="ARBA00022525"/>
    </source>
</evidence>
<comment type="caution">
    <text evidence="10">Lacks conserved residue(s) required for the propagation of feature annotation.</text>
</comment>
<dbReference type="SUPFAM" id="SSF57196">
    <property type="entry name" value="EGF/Laminin"/>
    <property type="match status" value="5"/>
</dbReference>
<dbReference type="PROSITE" id="PS51115">
    <property type="entry name" value="LAMININ_IVA"/>
    <property type="match status" value="1"/>
</dbReference>
<feature type="disulfide bond" evidence="10">
    <location>
        <begin position="142"/>
        <end position="151"/>
    </location>
</feature>
<dbReference type="InterPro" id="IPR002049">
    <property type="entry name" value="LE_dom"/>
</dbReference>
<dbReference type="GO" id="GO:0007411">
    <property type="term" value="P:axon guidance"/>
    <property type="evidence" value="ECO:0007669"/>
    <property type="project" value="TreeGrafter"/>
</dbReference>
<dbReference type="SMART" id="SM00181">
    <property type="entry name" value="EGF"/>
    <property type="match status" value="4"/>
</dbReference>
<gene>
    <name evidence="13" type="ORF">NHX12_026725</name>
</gene>
<keyword evidence="6" id="KW-0084">Basement membrane</keyword>
<dbReference type="SMART" id="SM00180">
    <property type="entry name" value="EGF_Lam"/>
    <property type="match status" value="10"/>
</dbReference>
<feature type="domain" description="Laminin EGF-like" evidence="11">
    <location>
        <begin position="215"/>
        <end position="260"/>
    </location>
</feature>
<dbReference type="FunFam" id="2.10.25.10:FF:000189">
    <property type="entry name" value="Laminin subunit alpha 2"/>
    <property type="match status" value="1"/>
</dbReference>
<dbReference type="FunFam" id="2.10.25.10:FF:000082">
    <property type="entry name" value="Laminin subunit alpha 1"/>
    <property type="match status" value="1"/>
</dbReference>
<dbReference type="AlphaFoldDB" id="A0A9Q0INI5"/>
<dbReference type="GO" id="GO:0005201">
    <property type="term" value="F:extracellular matrix structural constituent"/>
    <property type="evidence" value="ECO:0007669"/>
    <property type="project" value="TreeGrafter"/>
</dbReference>
<evidence type="ECO:0000256" key="8">
    <source>
        <dbReference type="ARBA" id="ARBA00023180"/>
    </source>
</evidence>
<evidence type="ECO:0000256" key="1">
    <source>
        <dbReference type="ARBA" id="ARBA00004302"/>
    </source>
</evidence>
<keyword evidence="8" id="KW-0325">Glycoprotein</keyword>
<feature type="disulfide bond" evidence="10">
    <location>
        <begin position="581"/>
        <end position="590"/>
    </location>
</feature>
<feature type="domain" description="Laminin EGF-like" evidence="11">
    <location>
        <begin position="562"/>
        <end position="610"/>
    </location>
</feature>
<dbReference type="PANTHER" id="PTHR10574">
    <property type="entry name" value="NETRIN/LAMININ-RELATED"/>
    <property type="match status" value="1"/>
</dbReference>
<feature type="disulfide bond" evidence="10">
    <location>
        <begin position="236"/>
        <end position="245"/>
    </location>
</feature>
<feature type="domain" description="Laminin EGF-like" evidence="11">
    <location>
        <begin position="1"/>
        <end position="41"/>
    </location>
</feature>
<dbReference type="PROSITE" id="PS50027">
    <property type="entry name" value="EGF_LAM_2"/>
    <property type="match status" value="5"/>
</dbReference>
<dbReference type="Gene3D" id="2.170.300.10">
    <property type="entry name" value="Tie2 ligand-binding domain superfamily"/>
    <property type="match status" value="2"/>
</dbReference>
<feature type="disulfide bond" evidence="10">
    <location>
        <begin position="215"/>
        <end position="227"/>
    </location>
</feature>
<dbReference type="SMART" id="SM00281">
    <property type="entry name" value="LamB"/>
    <property type="match status" value="1"/>
</dbReference>
<evidence type="ECO:0000259" key="12">
    <source>
        <dbReference type="PROSITE" id="PS51115"/>
    </source>
</evidence>
<evidence type="ECO:0000256" key="5">
    <source>
        <dbReference type="ARBA" id="ARBA00022737"/>
    </source>
</evidence>
<sequence length="819" mass="89690">MSEACHKETGQCQCREHVLGRQCDECMPNCWWHAERQECLPCECSPQGALGQRCDVEGRCICRPGHSGRRCDLRRQGYERRETRRPVERVPVEVAQQRWDGGGSSSSRSGGSLYRTTGGCPRGAYRPRIASFDCDEAGQCRCQPGVTGPKCDRCSRGFFLFQEGGCTPCDCNHVGNNCDANTGQCICPPHTIGERCDRCAPNHWGHDIMTGCKECGCSVVGSVAQQCNMNTGCCLCRDAYRGEKCNECQLGYRDFPQCTACECNTAGSESETCDQERGANVEGHSCERCKPATFGLSVRNTQGCSKCYCYGLSQSCSEAQGLIRMWLALKQDQTVLPLVDKSNSVETMTGVSFQHPEILAHADQVTPALTEPYYWRLPEQFKGSMITAYGGQLKYAVYYEARDETGSSSYEPQVVIRGGPNKDMVITRHTPGLQIGQLTRHEIDMTEHEWKHADGRSMTREDFMDILFYVDYILIKASQGNQMRHSRISEISLTVAEEGLPTTESERAHQIENCECPAGYSGLSCEECSAGFFRLRGSAAGLASGAASRVPSAAGMGSCVRCQCSGHSTTCDPETSVCQNCKDNTEGSRCDRCAPGFYGVVRGFHDDCKPCACPLTNPENNFSPTCVSEDFHDYRCTECAEGYEGRHCERCSSGYHGNPGMPGGRCEECKCSAWGALPGPCDPETGQCRCRGGASGLSCGQCMERHVCGPAGITSCDDDCAGLLIRDMDNLYGVITSVNLTTPLPPPYKILYRFENMTEELKHMLSPQRAPERLLQLADSNLGSVVSADGEQVEDDAGRIHKGAEDLLRFIQDTLLGAT</sequence>
<feature type="disulfide bond" evidence="10">
    <location>
        <begin position="14"/>
        <end position="23"/>
    </location>
</feature>
<evidence type="ECO:0000256" key="3">
    <source>
        <dbReference type="ARBA" id="ARBA00022530"/>
    </source>
</evidence>
<reference evidence="13" key="1">
    <citation type="submission" date="2022-07" db="EMBL/GenBank/DDBJ databases">
        <title>Chromosome-level genome of Muraenolepis orangiensis.</title>
        <authorList>
            <person name="Kim J."/>
        </authorList>
    </citation>
    <scope>NUCLEOTIDE SEQUENCE</scope>
    <source>
        <strain evidence="13">KU_S4_2022</strain>
        <tissue evidence="13">Muscle</tissue>
    </source>
</reference>
<evidence type="ECO:0000256" key="4">
    <source>
        <dbReference type="ARBA" id="ARBA00022729"/>
    </source>
</evidence>
<dbReference type="FunFam" id="2.10.25.10:FF:000094">
    <property type="entry name" value="Laminin subunit alpha-2"/>
    <property type="match status" value="1"/>
</dbReference>
<accession>A0A9Q0INI5</accession>
<feature type="non-terminal residue" evidence="13">
    <location>
        <position position="1"/>
    </location>
</feature>
<dbReference type="PROSITE" id="PS01248">
    <property type="entry name" value="EGF_LAM_1"/>
    <property type="match status" value="5"/>
</dbReference>
<feature type="disulfide bond" evidence="10">
    <location>
        <begin position="42"/>
        <end position="54"/>
    </location>
</feature>
<evidence type="ECO:0000313" key="13">
    <source>
        <dbReference type="EMBL" id="KAJ3607212.1"/>
    </source>
</evidence>
<proteinExistence type="predicted"/>
<evidence type="ECO:0000259" key="11">
    <source>
        <dbReference type="PROSITE" id="PS50027"/>
    </source>
</evidence>
<dbReference type="GO" id="GO:0009887">
    <property type="term" value="P:animal organ morphogenesis"/>
    <property type="evidence" value="ECO:0007669"/>
    <property type="project" value="TreeGrafter"/>
</dbReference>
<dbReference type="InterPro" id="IPR000034">
    <property type="entry name" value="Laminin_IV"/>
</dbReference>
<evidence type="ECO:0000256" key="9">
    <source>
        <dbReference type="ARBA" id="ARBA00023292"/>
    </source>
</evidence>
<dbReference type="Pfam" id="PF00053">
    <property type="entry name" value="EGF_laminin"/>
    <property type="match status" value="9"/>
</dbReference>
<dbReference type="GO" id="GO:0009888">
    <property type="term" value="P:tissue development"/>
    <property type="evidence" value="ECO:0007669"/>
    <property type="project" value="TreeGrafter"/>
</dbReference>
<protein>
    <recommendedName>
        <fullName evidence="15">Laminin subunit alpha-2</fullName>
    </recommendedName>
</protein>
<dbReference type="PRINTS" id="PR00011">
    <property type="entry name" value="EGFLAMININ"/>
</dbReference>
<evidence type="ECO:0000256" key="6">
    <source>
        <dbReference type="ARBA" id="ARBA00022869"/>
    </source>
</evidence>
<dbReference type="InterPro" id="IPR050440">
    <property type="entry name" value="Laminin/Netrin_ECM"/>
</dbReference>
<dbReference type="InterPro" id="IPR000742">
    <property type="entry name" value="EGF"/>
</dbReference>
<dbReference type="Pfam" id="PF00052">
    <property type="entry name" value="Laminin_B"/>
    <property type="match status" value="1"/>
</dbReference>